<sequence>MAHLVKPHVVKQQSSSGAVHYGALTILMFLTLSRTSVAFQFQSVTPTIGYLRETLPFSSTGYGLLLGIYMAPGALMAVVSPILANRFGNVTTLVAALVLMAIAQTSLLLAPSMELAYLVRLIAGAGGCLVYVLTIDLAAQLCDAGQMPGRMGMIAASWPFGNALSLVVLGVLTSINLPGIAALTPAVLALAAALLVGWTLAVSKKVPQSDKPRLNHQKGQTPIAAPPPTGTSLGEWKQALTESFAPGMTFALYNVSFILFISFTPELLGSQGYTPLAASNIASLPMWLFVFSVPIGGFLAGRWPENGKWLVALGCLGGATCIVCSQLFEDKAIWYMLAGILGGLPTGPMLVRAGKTIHNLFYSTLFFIFFVTLLISPPIVGAVIEATGEIRSLIVFCVTLLVVAFLCFIRSLIQGDSSHV</sequence>
<feature type="transmembrane region" description="Helical" evidence="8">
    <location>
        <begin position="360"/>
        <end position="384"/>
    </location>
</feature>
<evidence type="ECO:0000256" key="4">
    <source>
        <dbReference type="ARBA" id="ARBA00022692"/>
    </source>
</evidence>
<dbReference type="CDD" id="cd06174">
    <property type="entry name" value="MFS"/>
    <property type="match status" value="1"/>
</dbReference>
<dbReference type="EMBL" id="SMAJ01000003">
    <property type="protein sequence ID" value="TCT09581.1"/>
    <property type="molecule type" value="Genomic_DNA"/>
</dbReference>
<dbReference type="Gene3D" id="1.20.1250.20">
    <property type="entry name" value="MFS general substrate transporter like domains"/>
    <property type="match status" value="1"/>
</dbReference>
<dbReference type="InterPro" id="IPR050171">
    <property type="entry name" value="MFS_Transporters"/>
</dbReference>
<keyword evidence="11" id="KW-1185">Reference proteome</keyword>
<evidence type="ECO:0000256" key="8">
    <source>
        <dbReference type="SAM" id="Phobius"/>
    </source>
</evidence>
<feature type="transmembrane region" description="Helical" evidence="8">
    <location>
        <begin position="61"/>
        <end position="83"/>
    </location>
</feature>
<keyword evidence="4 8" id="KW-0812">Transmembrane</keyword>
<feature type="domain" description="Major facilitator superfamily (MFS) profile" evidence="9">
    <location>
        <begin position="26"/>
        <end position="420"/>
    </location>
</feature>
<keyword evidence="6 8" id="KW-0472">Membrane</keyword>
<dbReference type="InterPro" id="IPR011701">
    <property type="entry name" value="MFS"/>
</dbReference>
<feature type="region of interest" description="Disordered" evidence="7">
    <location>
        <begin position="209"/>
        <end position="228"/>
    </location>
</feature>
<keyword evidence="5 8" id="KW-1133">Transmembrane helix</keyword>
<evidence type="ECO:0000256" key="5">
    <source>
        <dbReference type="ARBA" id="ARBA00022989"/>
    </source>
</evidence>
<feature type="transmembrane region" description="Helical" evidence="8">
    <location>
        <begin position="90"/>
        <end position="111"/>
    </location>
</feature>
<gene>
    <name evidence="10" type="ORF">EDC26_103200</name>
</gene>
<accession>A0A4R3M7V6</accession>
<keyword evidence="3" id="KW-1003">Cell membrane</keyword>
<dbReference type="RefSeq" id="WP_165930922.1">
    <property type="nucleotide sequence ID" value="NZ_SMAJ01000003.1"/>
</dbReference>
<dbReference type="Proteomes" id="UP000295525">
    <property type="component" value="Unassembled WGS sequence"/>
</dbReference>
<evidence type="ECO:0000256" key="1">
    <source>
        <dbReference type="ARBA" id="ARBA00004651"/>
    </source>
</evidence>
<comment type="subcellular location">
    <subcellularLocation>
        <location evidence="1">Cell membrane</location>
        <topology evidence="1">Multi-pass membrane protein</topology>
    </subcellularLocation>
</comment>
<evidence type="ECO:0000256" key="6">
    <source>
        <dbReference type="ARBA" id="ARBA00023136"/>
    </source>
</evidence>
<evidence type="ECO:0000256" key="2">
    <source>
        <dbReference type="ARBA" id="ARBA00022448"/>
    </source>
</evidence>
<keyword evidence="2" id="KW-0813">Transport</keyword>
<evidence type="ECO:0000313" key="11">
    <source>
        <dbReference type="Proteomes" id="UP000295525"/>
    </source>
</evidence>
<feature type="transmembrane region" description="Helical" evidence="8">
    <location>
        <begin position="390"/>
        <end position="409"/>
    </location>
</feature>
<evidence type="ECO:0000256" key="3">
    <source>
        <dbReference type="ARBA" id="ARBA00022475"/>
    </source>
</evidence>
<evidence type="ECO:0000313" key="10">
    <source>
        <dbReference type="EMBL" id="TCT09581.1"/>
    </source>
</evidence>
<feature type="transmembrane region" description="Helical" evidence="8">
    <location>
        <begin position="284"/>
        <end position="303"/>
    </location>
</feature>
<reference evidence="10 11" key="1">
    <citation type="submission" date="2019-03" db="EMBL/GenBank/DDBJ databases">
        <title>Genomic Encyclopedia of Type Strains, Phase IV (KMG-IV): sequencing the most valuable type-strain genomes for metagenomic binning, comparative biology and taxonomic classification.</title>
        <authorList>
            <person name="Goeker M."/>
        </authorList>
    </citation>
    <scope>NUCLEOTIDE SEQUENCE [LARGE SCALE GENOMIC DNA]</scope>
    <source>
        <strain evidence="10 11">DSM 24591</strain>
    </source>
</reference>
<comment type="caution">
    <text evidence="10">The sequence shown here is derived from an EMBL/GenBank/DDBJ whole genome shotgun (WGS) entry which is preliminary data.</text>
</comment>
<feature type="transmembrane region" description="Helical" evidence="8">
    <location>
        <begin position="179"/>
        <end position="203"/>
    </location>
</feature>
<feature type="transmembrane region" description="Helical" evidence="8">
    <location>
        <begin position="151"/>
        <end position="173"/>
    </location>
</feature>
<protein>
    <submittedName>
        <fullName evidence="10">MFS transporter</fullName>
    </submittedName>
</protein>
<feature type="transmembrane region" description="Helical" evidence="8">
    <location>
        <begin position="117"/>
        <end position="139"/>
    </location>
</feature>
<dbReference type="GO" id="GO:0022857">
    <property type="term" value="F:transmembrane transporter activity"/>
    <property type="evidence" value="ECO:0007669"/>
    <property type="project" value="InterPro"/>
</dbReference>
<dbReference type="AlphaFoldDB" id="A0A4R3M7V6"/>
<dbReference type="Pfam" id="PF07690">
    <property type="entry name" value="MFS_1"/>
    <property type="match status" value="1"/>
</dbReference>
<feature type="transmembrane region" description="Helical" evidence="8">
    <location>
        <begin position="244"/>
        <end position="264"/>
    </location>
</feature>
<dbReference type="GO" id="GO:0005886">
    <property type="term" value="C:plasma membrane"/>
    <property type="evidence" value="ECO:0007669"/>
    <property type="project" value="UniProtKB-SubCell"/>
</dbReference>
<feature type="transmembrane region" description="Helical" evidence="8">
    <location>
        <begin position="21"/>
        <end position="41"/>
    </location>
</feature>
<proteinExistence type="predicted"/>
<evidence type="ECO:0000259" key="9">
    <source>
        <dbReference type="PROSITE" id="PS50850"/>
    </source>
</evidence>
<dbReference type="PROSITE" id="PS50850">
    <property type="entry name" value="MFS"/>
    <property type="match status" value="1"/>
</dbReference>
<evidence type="ECO:0000256" key="7">
    <source>
        <dbReference type="SAM" id="MobiDB-lite"/>
    </source>
</evidence>
<dbReference type="InterPro" id="IPR036259">
    <property type="entry name" value="MFS_trans_sf"/>
</dbReference>
<feature type="transmembrane region" description="Helical" evidence="8">
    <location>
        <begin position="334"/>
        <end position="353"/>
    </location>
</feature>
<dbReference type="InterPro" id="IPR020846">
    <property type="entry name" value="MFS_dom"/>
</dbReference>
<name>A0A4R3M7V6_9BURK</name>
<dbReference type="PANTHER" id="PTHR23517">
    <property type="entry name" value="RESISTANCE PROTEIN MDTM, PUTATIVE-RELATED-RELATED"/>
    <property type="match status" value="1"/>
</dbReference>
<dbReference type="SUPFAM" id="SSF103473">
    <property type="entry name" value="MFS general substrate transporter"/>
    <property type="match status" value="1"/>
</dbReference>
<organism evidence="10 11">
    <name type="scientific">Paralcaligenes ureilyticus</name>
    <dbReference type="NCBI Taxonomy" id="627131"/>
    <lineage>
        <taxon>Bacteria</taxon>
        <taxon>Pseudomonadati</taxon>
        <taxon>Pseudomonadota</taxon>
        <taxon>Betaproteobacteria</taxon>
        <taxon>Burkholderiales</taxon>
        <taxon>Alcaligenaceae</taxon>
        <taxon>Paralcaligenes</taxon>
    </lineage>
</organism>
<feature type="transmembrane region" description="Helical" evidence="8">
    <location>
        <begin position="310"/>
        <end position="328"/>
    </location>
</feature>